<gene>
    <name evidence="1" type="ORF">MENT_LOCUS19804</name>
</gene>
<name>A0A6V7V259_MELEN</name>
<organism evidence="1 2">
    <name type="scientific">Meloidogyne enterolobii</name>
    <name type="common">Root-knot nematode worm</name>
    <name type="synonym">Meloidogyne mayaguensis</name>
    <dbReference type="NCBI Taxonomy" id="390850"/>
    <lineage>
        <taxon>Eukaryota</taxon>
        <taxon>Metazoa</taxon>
        <taxon>Ecdysozoa</taxon>
        <taxon>Nematoda</taxon>
        <taxon>Chromadorea</taxon>
        <taxon>Rhabditida</taxon>
        <taxon>Tylenchina</taxon>
        <taxon>Tylenchomorpha</taxon>
        <taxon>Tylenchoidea</taxon>
        <taxon>Meloidogynidae</taxon>
        <taxon>Meloidogyninae</taxon>
        <taxon>Meloidogyne</taxon>
    </lineage>
</organism>
<dbReference type="Proteomes" id="UP000580250">
    <property type="component" value="Unassembled WGS sequence"/>
</dbReference>
<evidence type="ECO:0000313" key="1">
    <source>
        <dbReference type="EMBL" id="CAD2168435.1"/>
    </source>
</evidence>
<evidence type="ECO:0000313" key="2">
    <source>
        <dbReference type="Proteomes" id="UP000580250"/>
    </source>
</evidence>
<reference evidence="1 2" key="1">
    <citation type="submission" date="2020-08" db="EMBL/GenBank/DDBJ databases">
        <authorList>
            <person name="Koutsovoulos G."/>
            <person name="Danchin GJ E."/>
        </authorList>
    </citation>
    <scope>NUCLEOTIDE SEQUENCE [LARGE SCALE GENOMIC DNA]</scope>
</reference>
<comment type="caution">
    <text evidence="1">The sequence shown here is derived from an EMBL/GenBank/DDBJ whole genome shotgun (WGS) entry which is preliminary data.</text>
</comment>
<dbReference type="EMBL" id="CAJEWN010000141">
    <property type="protein sequence ID" value="CAD2168435.1"/>
    <property type="molecule type" value="Genomic_DNA"/>
</dbReference>
<accession>A0A6V7V259</accession>
<proteinExistence type="predicted"/>
<protein>
    <submittedName>
        <fullName evidence="1">Uncharacterized protein</fullName>
    </submittedName>
</protein>
<sequence length="51" mass="5724">MTKKPDFFIFSAAGKNFEDFEVSLSQISSFFSAAGKNFADFGMSRSQKIIF</sequence>
<dbReference type="AlphaFoldDB" id="A0A6V7V259"/>